<reference evidence="1" key="2">
    <citation type="journal article" date="2015" name="Data Brief">
        <title>Shoot transcriptome of the giant reed, Arundo donax.</title>
        <authorList>
            <person name="Barrero R.A."/>
            <person name="Guerrero F.D."/>
            <person name="Moolhuijzen P."/>
            <person name="Goolsby J.A."/>
            <person name="Tidwell J."/>
            <person name="Bellgard S.E."/>
            <person name="Bellgard M.I."/>
        </authorList>
    </citation>
    <scope>NUCLEOTIDE SEQUENCE</scope>
    <source>
        <tissue evidence="1">Shoot tissue taken approximately 20 cm above the soil surface</tissue>
    </source>
</reference>
<protein>
    <submittedName>
        <fullName evidence="1">Uncharacterized protein</fullName>
    </submittedName>
</protein>
<sequence>MLPLCPSCLTVLVKQHDMFLVESIEPWIPESDDKLVDKSDQMNKSSGSK</sequence>
<reference evidence="1" key="1">
    <citation type="submission" date="2014-09" db="EMBL/GenBank/DDBJ databases">
        <authorList>
            <person name="Magalhaes I.L.F."/>
            <person name="Oliveira U."/>
            <person name="Santos F.R."/>
            <person name="Vidigal T.H.D.A."/>
            <person name="Brescovit A.D."/>
            <person name="Santos A.J."/>
        </authorList>
    </citation>
    <scope>NUCLEOTIDE SEQUENCE</scope>
    <source>
        <tissue evidence="1">Shoot tissue taken approximately 20 cm above the soil surface</tissue>
    </source>
</reference>
<evidence type="ECO:0000313" key="1">
    <source>
        <dbReference type="EMBL" id="JAD72898.1"/>
    </source>
</evidence>
<dbReference type="EMBL" id="GBRH01224997">
    <property type="protein sequence ID" value="JAD72898.1"/>
    <property type="molecule type" value="Transcribed_RNA"/>
</dbReference>
<dbReference type="AlphaFoldDB" id="A0A0A9CEL1"/>
<name>A0A0A9CEL1_ARUDO</name>
<accession>A0A0A9CEL1</accession>
<organism evidence="1">
    <name type="scientific">Arundo donax</name>
    <name type="common">Giant reed</name>
    <name type="synonym">Donax arundinaceus</name>
    <dbReference type="NCBI Taxonomy" id="35708"/>
    <lineage>
        <taxon>Eukaryota</taxon>
        <taxon>Viridiplantae</taxon>
        <taxon>Streptophyta</taxon>
        <taxon>Embryophyta</taxon>
        <taxon>Tracheophyta</taxon>
        <taxon>Spermatophyta</taxon>
        <taxon>Magnoliopsida</taxon>
        <taxon>Liliopsida</taxon>
        <taxon>Poales</taxon>
        <taxon>Poaceae</taxon>
        <taxon>PACMAD clade</taxon>
        <taxon>Arundinoideae</taxon>
        <taxon>Arundineae</taxon>
        <taxon>Arundo</taxon>
    </lineage>
</organism>
<proteinExistence type="predicted"/>